<evidence type="ECO:0000256" key="14">
    <source>
        <dbReference type="ARBA" id="ARBA00023180"/>
    </source>
</evidence>
<dbReference type="GO" id="GO:0006032">
    <property type="term" value="P:chitin catabolic process"/>
    <property type="evidence" value="ECO:0007669"/>
    <property type="project" value="UniProtKB-KW"/>
</dbReference>
<keyword evidence="13" id="KW-0472">Membrane</keyword>
<keyword evidence="6" id="KW-0134">Cell wall</keyword>
<keyword evidence="19" id="KW-0624">Polysaccharide degradation</keyword>
<keyword evidence="5" id="KW-1003">Cell membrane</keyword>
<protein>
    <recommendedName>
        <fullName evidence="20">chitin deacetylase</fullName>
        <ecNumber evidence="20">3.5.1.41</ecNumber>
    </recommendedName>
</protein>
<dbReference type="SUPFAM" id="SSF88713">
    <property type="entry name" value="Glycoside hydrolase/deacetylase"/>
    <property type="match status" value="1"/>
</dbReference>
<dbReference type="GO" id="GO:0046872">
    <property type="term" value="F:metal ion binding"/>
    <property type="evidence" value="ECO:0007669"/>
    <property type="project" value="UniProtKB-KW"/>
</dbReference>
<dbReference type="GO" id="GO:0005886">
    <property type="term" value="C:plasma membrane"/>
    <property type="evidence" value="ECO:0007669"/>
    <property type="project" value="UniProtKB-SubCell"/>
</dbReference>
<evidence type="ECO:0000256" key="15">
    <source>
        <dbReference type="ARBA" id="ARBA00023277"/>
    </source>
</evidence>
<feature type="chain" id="PRO_5041300145" description="chitin deacetylase" evidence="23">
    <location>
        <begin position="20"/>
        <end position="517"/>
    </location>
</feature>
<keyword evidence="11" id="KW-0378">Hydrolase</keyword>
<feature type="region of interest" description="Disordered" evidence="22">
    <location>
        <begin position="19"/>
        <end position="78"/>
    </location>
</feature>
<dbReference type="InterPro" id="IPR011330">
    <property type="entry name" value="Glyco_hydro/deAcase_b/a-brl"/>
</dbReference>
<evidence type="ECO:0000256" key="12">
    <source>
        <dbReference type="ARBA" id="ARBA00023024"/>
    </source>
</evidence>
<dbReference type="GO" id="GO:0004099">
    <property type="term" value="F:chitin deacetylase activity"/>
    <property type="evidence" value="ECO:0007669"/>
    <property type="project" value="UniProtKB-EC"/>
</dbReference>
<dbReference type="AlphaFoldDB" id="A0AA39UQZ5"/>
<keyword evidence="26" id="KW-1185">Reference proteome</keyword>
<proteinExistence type="inferred from homology"/>
<sequence length="517" mass="54236">MKLHVLAALFAALSTAAHAHTQPELKRHANVKRQATTSSSTSSAVSSTSSPSTTAATSVVTGSSSSSTGTATGSSVSGSVSTTAAAAANGNVAATILTESATVSGVPALTALTFGMSSGTSFAATTTWATTASPPLSGAPSLPTPFVYTAGVWPTQDKVAPTDSDEVQAWLKELDGWDIPDLEQTTDGTCASDLEFSQDAANRGWWTCGAHTRDTDIINCPDKLTWGVSFDDGPGPYTQKLLNYLDDVDISATFFVVGSRVIERPAILVEEYMKGHEISVHTWAHPHLTTLTNEQIVAELGWTRKAIKEVLGVTPTTMRPPYGDIDDRVRAISLAMGLVPIIWTTAGALGSFDTFGECYAVSFNMSSSRVIDWEVAAGTKTGAECVQEFDNILGNASIIDTGIIVLEHDLYELTVDLAIGYNLETAKNHNPAFTLKPIGECYGIPTSDLYRETNTNTSFPFPNTTVDVNGDGTVDTNSSTSSATSTGSSNGVITINLASIYTTFSLVGLVAIASALL</sequence>
<dbReference type="FunFam" id="3.20.20.370:FF:000004">
    <property type="entry name" value="Related to Chitin deacetylase"/>
    <property type="match status" value="1"/>
</dbReference>
<evidence type="ECO:0000256" key="10">
    <source>
        <dbReference type="ARBA" id="ARBA00022729"/>
    </source>
</evidence>
<evidence type="ECO:0000256" key="6">
    <source>
        <dbReference type="ARBA" id="ARBA00022512"/>
    </source>
</evidence>
<evidence type="ECO:0000256" key="21">
    <source>
        <dbReference type="ARBA" id="ARBA00048494"/>
    </source>
</evidence>
<reference evidence="25" key="1">
    <citation type="submission" date="2023-06" db="EMBL/GenBank/DDBJ databases">
        <authorList>
            <consortium name="Lawrence Berkeley National Laboratory"/>
            <person name="Ahrendt S."/>
            <person name="Sahu N."/>
            <person name="Indic B."/>
            <person name="Wong-Bajracharya J."/>
            <person name="Merenyi Z."/>
            <person name="Ke H.-M."/>
            <person name="Monk M."/>
            <person name="Kocsube S."/>
            <person name="Drula E."/>
            <person name="Lipzen A."/>
            <person name="Balint B."/>
            <person name="Henrissat B."/>
            <person name="Andreopoulos B."/>
            <person name="Martin F.M."/>
            <person name="Harder C.B."/>
            <person name="Rigling D."/>
            <person name="Ford K.L."/>
            <person name="Foster G.D."/>
            <person name="Pangilinan J."/>
            <person name="Papanicolaou A."/>
            <person name="Barry K."/>
            <person name="LaButti K."/>
            <person name="Viragh M."/>
            <person name="Koriabine M."/>
            <person name="Yan M."/>
            <person name="Riley R."/>
            <person name="Champramary S."/>
            <person name="Plett K.L."/>
            <person name="Tsai I.J."/>
            <person name="Slot J."/>
            <person name="Sipos G."/>
            <person name="Plett J."/>
            <person name="Nagy L.G."/>
            <person name="Grigoriev I.V."/>
        </authorList>
    </citation>
    <scope>NUCLEOTIDE SEQUENCE</scope>
    <source>
        <strain evidence="25">ICMP 16352</strain>
    </source>
</reference>
<evidence type="ECO:0000256" key="20">
    <source>
        <dbReference type="ARBA" id="ARBA00024056"/>
    </source>
</evidence>
<evidence type="ECO:0000256" key="23">
    <source>
        <dbReference type="SAM" id="SignalP"/>
    </source>
</evidence>
<dbReference type="PANTHER" id="PTHR10587">
    <property type="entry name" value="GLYCOSYL TRANSFERASE-RELATED"/>
    <property type="match status" value="1"/>
</dbReference>
<dbReference type="InterPro" id="IPR050248">
    <property type="entry name" value="Polysacc_deacetylase_ArnD"/>
</dbReference>
<comment type="catalytic activity">
    <reaction evidence="21">
        <text>[(1-&gt;4)-N-acetyl-beta-D-glucosaminyl](n) + n H2O = chitosan + n acetate</text>
        <dbReference type="Rhea" id="RHEA:10464"/>
        <dbReference type="Rhea" id="RHEA-COMP:9593"/>
        <dbReference type="Rhea" id="RHEA-COMP:9597"/>
        <dbReference type="ChEBI" id="CHEBI:15377"/>
        <dbReference type="ChEBI" id="CHEBI:17029"/>
        <dbReference type="ChEBI" id="CHEBI:30089"/>
        <dbReference type="ChEBI" id="CHEBI:57704"/>
        <dbReference type="EC" id="3.5.1.41"/>
    </reaction>
    <physiologicalReaction direction="left-to-right" evidence="21">
        <dbReference type="Rhea" id="RHEA:10465"/>
    </physiologicalReaction>
</comment>
<evidence type="ECO:0000256" key="5">
    <source>
        <dbReference type="ARBA" id="ARBA00022475"/>
    </source>
</evidence>
<comment type="caution">
    <text evidence="25">The sequence shown here is derived from an EMBL/GenBank/DDBJ whole genome shotgun (WGS) entry which is preliminary data.</text>
</comment>
<feature type="compositionally biased region" description="Low complexity" evidence="22">
    <location>
        <begin position="35"/>
        <end position="78"/>
    </location>
</feature>
<accession>A0AA39UQZ5</accession>
<evidence type="ECO:0000313" key="26">
    <source>
        <dbReference type="Proteomes" id="UP001175227"/>
    </source>
</evidence>
<evidence type="ECO:0000256" key="7">
    <source>
        <dbReference type="ARBA" id="ARBA00022525"/>
    </source>
</evidence>
<keyword evidence="17" id="KW-0449">Lipoprotein</keyword>
<comment type="subcellular location">
    <subcellularLocation>
        <location evidence="3">Cell membrane</location>
        <topology evidence="3">Lipid-anchor</topology>
        <topology evidence="3">GPI-anchor</topology>
    </subcellularLocation>
    <subcellularLocation>
        <location evidence="2">Secreted</location>
        <location evidence="2">Cell wall</location>
    </subcellularLocation>
</comment>
<evidence type="ECO:0000256" key="17">
    <source>
        <dbReference type="ARBA" id="ARBA00023288"/>
    </source>
</evidence>
<evidence type="ECO:0000256" key="3">
    <source>
        <dbReference type="ARBA" id="ARBA00004609"/>
    </source>
</evidence>
<evidence type="ECO:0000256" key="2">
    <source>
        <dbReference type="ARBA" id="ARBA00004191"/>
    </source>
</evidence>
<keyword evidence="15" id="KW-0119">Carbohydrate metabolism</keyword>
<dbReference type="EC" id="3.5.1.41" evidence="20"/>
<evidence type="ECO:0000256" key="11">
    <source>
        <dbReference type="ARBA" id="ARBA00022801"/>
    </source>
</evidence>
<keyword evidence="14" id="KW-0325">Glycoprotein</keyword>
<organism evidence="25 26">
    <name type="scientific">Armillaria novae-zelandiae</name>
    <dbReference type="NCBI Taxonomy" id="153914"/>
    <lineage>
        <taxon>Eukaryota</taxon>
        <taxon>Fungi</taxon>
        <taxon>Dikarya</taxon>
        <taxon>Basidiomycota</taxon>
        <taxon>Agaricomycotina</taxon>
        <taxon>Agaricomycetes</taxon>
        <taxon>Agaricomycetidae</taxon>
        <taxon>Agaricales</taxon>
        <taxon>Marasmiineae</taxon>
        <taxon>Physalacriaceae</taxon>
        <taxon>Armillaria</taxon>
    </lineage>
</organism>
<evidence type="ECO:0000259" key="24">
    <source>
        <dbReference type="PROSITE" id="PS51677"/>
    </source>
</evidence>
<evidence type="ECO:0000256" key="8">
    <source>
        <dbReference type="ARBA" id="ARBA00022622"/>
    </source>
</evidence>
<dbReference type="GO" id="GO:0071555">
    <property type="term" value="P:cell wall organization"/>
    <property type="evidence" value="ECO:0007669"/>
    <property type="project" value="UniProtKB-KW"/>
</dbReference>
<keyword evidence="16" id="KW-0170">Cobalt</keyword>
<evidence type="ECO:0000256" key="16">
    <source>
        <dbReference type="ARBA" id="ARBA00023285"/>
    </source>
</evidence>
<evidence type="ECO:0000256" key="13">
    <source>
        <dbReference type="ARBA" id="ARBA00023136"/>
    </source>
</evidence>
<evidence type="ECO:0000256" key="1">
    <source>
        <dbReference type="ARBA" id="ARBA00001941"/>
    </source>
</evidence>
<keyword evidence="7" id="KW-0964">Secreted</keyword>
<feature type="signal peptide" evidence="23">
    <location>
        <begin position="1"/>
        <end position="19"/>
    </location>
</feature>
<evidence type="ECO:0000256" key="9">
    <source>
        <dbReference type="ARBA" id="ARBA00022723"/>
    </source>
</evidence>
<dbReference type="InterPro" id="IPR002509">
    <property type="entry name" value="NODB_dom"/>
</dbReference>
<name>A0AA39UQZ5_9AGAR</name>
<dbReference type="GO" id="GO:0000272">
    <property type="term" value="P:polysaccharide catabolic process"/>
    <property type="evidence" value="ECO:0007669"/>
    <property type="project" value="UniProtKB-KW"/>
</dbReference>
<evidence type="ECO:0000256" key="22">
    <source>
        <dbReference type="SAM" id="MobiDB-lite"/>
    </source>
</evidence>
<keyword evidence="9" id="KW-0479">Metal-binding</keyword>
<dbReference type="Proteomes" id="UP001175227">
    <property type="component" value="Unassembled WGS sequence"/>
</dbReference>
<evidence type="ECO:0000256" key="19">
    <source>
        <dbReference type="ARBA" id="ARBA00023326"/>
    </source>
</evidence>
<dbReference type="EMBL" id="JAUEPR010000002">
    <property type="protein sequence ID" value="KAK0489045.1"/>
    <property type="molecule type" value="Genomic_DNA"/>
</dbReference>
<keyword evidence="10 23" id="KW-0732">Signal</keyword>
<dbReference type="PANTHER" id="PTHR10587:SF133">
    <property type="entry name" value="CHITIN DEACETYLASE 1-RELATED"/>
    <property type="match status" value="1"/>
</dbReference>
<dbReference type="Pfam" id="PF01522">
    <property type="entry name" value="Polysacc_deac_1"/>
    <property type="match status" value="1"/>
</dbReference>
<comment type="similarity">
    <text evidence="4">Belongs to the polysaccharide deacetylase family.</text>
</comment>
<gene>
    <name evidence="25" type="ORF">IW261DRAFT_1390475</name>
</gene>
<keyword evidence="18" id="KW-0961">Cell wall biogenesis/degradation</keyword>
<comment type="cofactor">
    <cofactor evidence="1">
        <name>Co(2+)</name>
        <dbReference type="ChEBI" id="CHEBI:48828"/>
    </cofactor>
</comment>
<evidence type="ECO:0000313" key="25">
    <source>
        <dbReference type="EMBL" id="KAK0489045.1"/>
    </source>
</evidence>
<evidence type="ECO:0000256" key="4">
    <source>
        <dbReference type="ARBA" id="ARBA00010973"/>
    </source>
</evidence>
<dbReference type="Gene3D" id="3.20.20.370">
    <property type="entry name" value="Glycoside hydrolase/deacetylase"/>
    <property type="match status" value="1"/>
</dbReference>
<feature type="domain" description="NodB homology" evidence="24">
    <location>
        <begin position="224"/>
        <end position="434"/>
    </location>
</feature>
<keyword evidence="12" id="KW-0146">Chitin degradation</keyword>
<dbReference type="GO" id="GO:0098552">
    <property type="term" value="C:side of membrane"/>
    <property type="evidence" value="ECO:0007669"/>
    <property type="project" value="UniProtKB-KW"/>
</dbReference>
<evidence type="ECO:0000256" key="18">
    <source>
        <dbReference type="ARBA" id="ARBA00023316"/>
    </source>
</evidence>
<dbReference type="PROSITE" id="PS51677">
    <property type="entry name" value="NODB"/>
    <property type="match status" value="1"/>
</dbReference>
<dbReference type="GO" id="GO:0009272">
    <property type="term" value="P:fungal-type cell wall biogenesis"/>
    <property type="evidence" value="ECO:0007669"/>
    <property type="project" value="UniProtKB-ARBA"/>
</dbReference>
<keyword evidence="8" id="KW-0336">GPI-anchor</keyword>